<dbReference type="AlphaFoldDB" id="A0A914XWC6"/>
<evidence type="ECO:0000256" key="1">
    <source>
        <dbReference type="SAM" id="MobiDB-lite"/>
    </source>
</evidence>
<proteinExistence type="predicted"/>
<feature type="compositionally biased region" description="Polar residues" evidence="1">
    <location>
        <begin position="123"/>
        <end position="164"/>
    </location>
</feature>
<dbReference type="WBParaSite" id="PSU_v2.g11265.t1">
    <property type="protein sequence ID" value="PSU_v2.g11265.t1"/>
    <property type="gene ID" value="PSU_v2.g11265"/>
</dbReference>
<sequence>MTSTTEETTTANSAITDDAALLPINPSASPEPLPTITDIDNDNENETTVVSQGFPDGTTTFEPLTDTTEEEPLPTESTDFFTDVTEATTDEFPTDFPIETTTDNFPFDFSESTTTELPIDFPTESTTDNFPFEFTTSEDPLDSQTDATENQSEATFSPTDASTV</sequence>
<evidence type="ECO:0000313" key="3">
    <source>
        <dbReference type="WBParaSite" id="PSU_v2.g11265.t1"/>
    </source>
</evidence>
<organism evidence="2 3">
    <name type="scientific">Panagrolaimus superbus</name>
    <dbReference type="NCBI Taxonomy" id="310955"/>
    <lineage>
        <taxon>Eukaryota</taxon>
        <taxon>Metazoa</taxon>
        <taxon>Ecdysozoa</taxon>
        <taxon>Nematoda</taxon>
        <taxon>Chromadorea</taxon>
        <taxon>Rhabditida</taxon>
        <taxon>Tylenchina</taxon>
        <taxon>Panagrolaimomorpha</taxon>
        <taxon>Panagrolaimoidea</taxon>
        <taxon>Panagrolaimidae</taxon>
        <taxon>Panagrolaimus</taxon>
    </lineage>
</organism>
<feature type="region of interest" description="Disordered" evidence="1">
    <location>
        <begin position="1"/>
        <end position="164"/>
    </location>
</feature>
<dbReference type="Proteomes" id="UP000887577">
    <property type="component" value="Unplaced"/>
</dbReference>
<keyword evidence="2" id="KW-1185">Reference proteome</keyword>
<accession>A0A914XWC6</accession>
<name>A0A914XWC6_9BILA</name>
<feature type="compositionally biased region" description="Low complexity" evidence="1">
    <location>
        <begin position="1"/>
        <end position="16"/>
    </location>
</feature>
<evidence type="ECO:0000313" key="2">
    <source>
        <dbReference type="Proteomes" id="UP000887577"/>
    </source>
</evidence>
<reference evidence="3" key="1">
    <citation type="submission" date="2022-11" db="UniProtKB">
        <authorList>
            <consortium name="WormBaseParasite"/>
        </authorList>
    </citation>
    <scope>IDENTIFICATION</scope>
</reference>
<feature type="compositionally biased region" description="Polar residues" evidence="1">
    <location>
        <begin position="99"/>
        <end position="116"/>
    </location>
</feature>
<protein>
    <submittedName>
        <fullName evidence="3">Uncharacterized protein</fullName>
    </submittedName>
</protein>